<dbReference type="AlphaFoldDB" id="A0A8H8X0J8"/>
<reference evidence="2" key="1">
    <citation type="submission" date="2020-11" db="EMBL/GenBank/DDBJ databases">
        <title>Complete genome sequence of a novel pathogenic Methylobacterium strain isolated from rice in Vietnam.</title>
        <authorList>
            <person name="Lai K."/>
            <person name="Okazaki S."/>
            <person name="Higashi K."/>
            <person name="Mori H."/>
            <person name="Toyoda A."/>
            <person name="Kurokawa K."/>
        </authorList>
    </citation>
    <scope>NUCLEOTIDE SEQUENCE</scope>
    <source>
        <strain evidence="2">VL1</strain>
        <plasmid evidence="2">pVL1_2</plasmid>
    </source>
</reference>
<feature type="region of interest" description="Disordered" evidence="1">
    <location>
        <begin position="26"/>
        <end position="45"/>
    </location>
</feature>
<name>A0A8H8X0J8_9HYPH</name>
<protein>
    <recommendedName>
        <fullName evidence="4">A1 protein</fullName>
    </recommendedName>
</protein>
<evidence type="ECO:0008006" key="4">
    <source>
        <dbReference type="Google" id="ProtNLM"/>
    </source>
</evidence>
<evidence type="ECO:0000313" key="2">
    <source>
        <dbReference type="EMBL" id="BCM87885.1"/>
    </source>
</evidence>
<proteinExistence type="predicted"/>
<gene>
    <name evidence="2" type="ORF">mvi_63460</name>
</gene>
<evidence type="ECO:0000256" key="1">
    <source>
        <dbReference type="SAM" id="MobiDB-lite"/>
    </source>
</evidence>
<dbReference type="EMBL" id="AP024147">
    <property type="protein sequence ID" value="BCM87885.1"/>
    <property type="molecule type" value="Genomic_DNA"/>
</dbReference>
<geneLocation type="plasmid" evidence="2 3">
    <name>pVL1_2</name>
</geneLocation>
<dbReference type="KEGG" id="mind:mvi_63460"/>
<dbReference type="Proteomes" id="UP000663508">
    <property type="component" value="Plasmid pVL1_2"/>
</dbReference>
<organism evidence="2 3">
    <name type="scientific">Methylobacterium indicum</name>
    <dbReference type="NCBI Taxonomy" id="1775910"/>
    <lineage>
        <taxon>Bacteria</taxon>
        <taxon>Pseudomonadati</taxon>
        <taxon>Pseudomonadota</taxon>
        <taxon>Alphaproteobacteria</taxon>
        <taxon>Hyphomicrobiales</taxon>
        <taxon>Methylobacteriaceae</taxon>
        <taxon>Methylobacterium</taxon>
    </lineage>
</organism>
<keyword evidence="2" id="KW-0614">Plasmid</keyword>
<evidence type="ECO:0000313" key="3">
    <source>
        <dbReference type="Proteomes" id="UP000663508"/>
    </source>
</evidence>
<dbReference type="RefSeq" id="WP_207183895.1">
    <property type="nucleotide sequence ID" value="NZ_AP024147.1"/>
</dbReference>
<accession>A0A8H8X0J8</accession>
<sequence length="649" mass="72763">MPTPPVPTHERQRRQALMDRLVNEEGFAPLGSGRSDVRTSAPQHAKKQDGVNYARWIRDEERAFHRGEPSFLPSWFRPALDSGTPIRLPEPDIVEVSAEDHASARARDLQLAVRELITSTRYPVINPECILVDRHLVRSYSRKLGDYVLRESAPRTWLSGTPRVEGVAVPAGRKFIFTGAQNDAPLHAAFWTNLQALARHDECEIVVGPLTYETTWWSEHNPTARSYAVDLREYLCFGQLELGDRFVFCGEMNTLPTASNPVSDLVTYPRNRWAVFPHAKRQLKSVPSTDPQVQAHQVMTTGLVTVPKVIPRKAGVKSLFHAVLGAVLVEFDHEGNPFCRQITAAEDGTFYDLDRRVSDGVVTSGHAVKALVCADLHLRKLDEGNALATFGTLPGVNAAYAGSMLEVLRPEHVMLHDIFDNESRNHHHVGDNGYALEMWERGRDSVRAEVYDVATFLEHLDDPSRKTVVVESNHDLALERFVREARYRNDGPNIRYGLELDRQYLAYRSRAGEALDRGDRPEKFSLLETAVRQMGPEIPNTVWAYDGYSFLVDGVECGHHGFRGTNGSKGTIAGFARTGRKMNIGDKHAPEINEGVYCAGAMNLTHGYNRGPSTWAVSHIVQYADGSRSIITLQRGRWRAEKPRIRVKA</sequence>